<accession>A0A6N6RFX4</accession>
<sequence length="342" mass="39466">MKIRFALAVVFMAASTLLSAQPNEAVRYMEKVGNSIGHLKNETWGYLRAATQGRSARTQERRRQALIRELDDVYKEIEAIGPFNGDDTYQKEVLNYLSLTSIVMKEDFAQIMDLEAIAEQSYDDMEAYMMANEIANAKMDSAFQIYKAGHEAFARQNNINLIEGEGDSRDQAIAKASAALSYYNEIFLIFFRANVQENYALEALNRDDIISLEQNTQALVAAADKGLAALDTMPRFNRDPKLINAARRLLEFYKKEGEETFPAMVDFYVKKDRFDRLNESIQAKDRSDLTQEEIDEYNAALEDFNDMVPVFNELNEESNEERVERYEDWEERVEEFFENHAE</sequence>
<keyword evidence="1" id="KW-0732">Signal</keyword>
<gene>
    <name evidence="2" type="ORF">F8C67_07490</name>
</gene>
<evidence type="ECO:0000313" key="3">
    <source>
        <dbReference type="Proteomes" id="UP000468650"/>
    </source>
</evidence>
<reference evidence="2 3" key="1">
    <citation type="submission" date="2019-09" db="EMBL/GenBank/DDBJ databases">
        <title>Genomes of family Cryomorphaceae.</title>
        <authorList>
            <person name="Bowman J.P."/>
        </authorList>
    </citation>
    <scope>NUCLEOTIDE SEQUENCE [LARGE SCALE GENOMIC DNA]</scope>
    <source>
        <strain evidence="2 3">LMG 25704</strain>
    </source>
</reference>
<dbReference type="EMBL" id="WBVO01000005">
    <property type="protein sequence ID" value="KAB2810071.1"/>
    <property type="molecule type" value="Genomic_DNA"/>
</dbReference>
<dbReference type="Proteomes" id="UP000468650">
    <property type="component" value="Unassembled WGS sequence"/>
</dbReference>
<comment type="caution">
    <text evidence="2">The sequence shown here is derived from an EMBL/GenBank/DDBJ whole genome shotgun (WGS) entry which is preliminary data.</text>
</comment>
<organism evidence="2 3">
    <name type="scientific">Phaeocystidibacter luteus</name>
    <dbReference type="NCBI Taxonomy" id="911197"/>
    <lineage>
        <taxon>Bacteria</taxon>
        <taxon>Pseudomonadati</taxon>
        <taxon>Bacteroidota</taxon>
        <taxon>Flavobacteriia</taxon>
        <taxon>Flavobacteriales</taxon>
        <taxon>Phaeocystidibacteraceae</taxon>
        <taxon>Phaeocystidibacter</taxon>
    </lineage>
</organism>
<dbReference type="OrthoDB" id="1137595at2"/>
<dbReference type="AlphaFoldDB" id="A0A6N6RFX4"/>
<evidence type="ECO:0000313" key="2">
    <source>
        <dbReference type="EMBL" id="KAB2810071.1"/>
    </source>
</evidence>
<name>A0A6N6RFX4_9FLAO</name>
<evidence type="ECO:0000256" key="1">
    <source>
        <dbReference type="SAM" id="SignalP"/>
    </source>
</evidence>
<evidence type="ECO:0008006" key="4">
    <source>
        <dbReference type="Google" id="ProtNLM"/>
    </source>
</evidence>
<protein>
    <recommendedName>
        <fullName evidence="4">DUF3829 domain-containing protein</fullName>
    </recommendedName>
</protein>
<proteinExistence type="predicted"/>
<dbReference type="RefSeq" id="WP_151667215.1">
    <property type="nucleotide sequence ID" value="NZ_WBVO01000005.1"/>
</dbReference>
<feature type="chain" id="PRO_5026759154" description="DUF3829 domain-containing protein" evidence="1">
    <location>
        <begin position="21"/>
        <end position="342"/>
    </location>
</feature>
<keyword evidence="3" id="KW-1185">Reference proteome</keyword>
<feature type="signal peptide" evidence="1">
    <location>
        <begin position="1"/>
        <end position="20"/>
    </location>
</feature>